<dbReference type="GO" id="GO:0030170">
    <property type="term" value="F:pyridoxal phosphate binding"/>
    <property type="evidence" value="ECO:0007669"/>
    <property type="project" value="InterPro"/>
</dbReference>
<dbReference type="Gene3D" id="2.40.33.20">
    <property type="entry name" value="PK beta-barrel domain-like"/>
    <property type="match status" value="1"/>
</dbReference>
<dbReference type="SUPFAM" id="SSF50800">
    <property type="entry name" value="PK beta-barrel domain-like"/>
    <property type="match status" value="1"/>
</dbReference>
<evidence type="ECO:0000313" key="3">
    <source>
        <dbReference type="Proteomes" id="UP000253420"/>
    </source>
</evidence>
<dbReference type="Proteomes" id="UP000253420">
    <property type="component" value="Unassembled WGS sequence"/>
</dbReference>
<dbReference type="EMBL" id="QOZG01000014">
    <property type="protein sequence ID" value="RCS21820.1"/>
    <property type="molecule type" value="Genomic_DNA"/>
</dbReference>
<protein>
    <submittedName>
        <fullName evidence="2">MOSC domain-containing protein</fullName>
    </submittedName>
</protein>
<dbReference type="InterPro" id="IPR011037">
    <property type="entry name" value="Pyrv_Knase-like_insert_dom_sf"/>
</dbReference>
<dbReference type="PANTHER" id="PTHR30212:SF2">
    <property type="entry name" value="PROTEIN YIIM"/>
    <property type="match status" value="1"/>
</dbReference>
<dbReference type="Pfam" id="PF03475">
    <property type="entry name" value="YiiM_3-alpha"/>
    <property type="match status" value="1"/>
</dbReference>
<accession>A0A368K1E9</accession>
<dbReference type="InterPro" id="IPR005163">
    <property type="entry name" value="Tri_helical_YiiM-like"/>
</dbReference>
<organism evidence="2 3">
    <name type="scientific">Phyllobacterium salinisoli</name>
    <dbReference type="NCBI Taxonomy" id="1899321"/>
    <lineage>
        <taxon>Bacteria</taxon>
        <taxon>Pseudomonadati</taxon>
        <taxon>Pseudomonadota</taxon>
        <taxon>Alphaproteobacteria</taxon>
        <taxon>Hyphomicrobiales</taxon>
        <taxon>Phyllobacteriaceae</taxon>
        <taxon>Phyllobacterium</taxon>
    </lineage>
</organism>
<keyword evidence="3" id="KW-1185">Reference proteome</keyword>
<gene>
    <name evidence="2" type="ORF">DUT91_21835</name>
</gene>
<name>A0A368K1E9_9HYPH</name>
<dbReference type="InterPro" id="IPR005302">
    <property type="entry name" value="MoCF_Sase_C"/>
</dbReference>
<reference evidence="2 3" key="1">
    <citation type="submission" date="2018-07" db="EMBL/GenBank/DDBJ databases">
        <title>The draft genome of Phyllobacterium salinisoli.</title>
        <authorList>
            <person name="Liu L."/>
            <person name="Li L."/>
            <person name="Zhang X."/>
            <person name="Liang L."/>
        </authorList>
    </citation>
    <scope>NUCLEOTIDE SEQUENCE [LARGE SCALE GENOMIC DNA]</scope>
    <source>
        <strain evidence="2 3">LLAN61</strain>
    </source>
</reference>
<dbReference type="GO" id="GO:0003824">
    <property type="term" value="F:catalytic activity"/>
    <property type="evidence" value="ECO:0007669"/>
    <property type="project" value="InterPro"/>
</dbReference>
<dbReference type="AlphaFoldDB" id="A0A368K1E9"/>
<sequence length="229" mass="25856">MEMAIVDEILIGAIAPLGSRAVPSGIDKHPVQGRSLLGPEGFVGDTQGDRKHHGGVEKAVHHYAYEHYAHWIATLGSCSVLTRPGAFGENLSTRGLTEQDVSIGDTFRLGQAVLQVSQGRQPCWKLNARFDTADMAMRVQKSGMTGWYYRVLEPGYIEPGDELYPLDRVSPEWTIQRLWRVLYVDTMNHDELAAMVELDHLPESWRGYARRRLQTRVVEDWSRRLQGEA</sequence>
<dbReference type="OrthoDB" id="9786134at2"/>
<feature type="domain" description="MOSC" evidence="1">
    <location>
        <begin position="29"/>
        <end position="166"/>
    </location>
</feature>
<proteinExistence type="predicted"/>
<dbReference type="GO" id="GO:0030151">
    <property type="term" value="F:molybdenum ion binding"/>
    <property type="evidence" value="ECO:0007669"/>
    <property type="project" value="InterPro"/>
</dbReference>
<evidence type="ECO:0000313" key="2">
    <source>
        <dbReference type="EMBL" id="RCS21820.1"/>
    </source>
</evidence>
<evidence type="ECO:0000259" key="1">
    <source>
        <dbReference type="PROSITE" id="PS51340"/>
    </source>
</evidence>
<dbReference type="PANTHER" id="PTHR30212">
    <property type="entry name" value="PROTEIN YIIM"/>
    <property type="match status" value="1"/>
</dbReference>
<dbReference type="InterPro" id="IPR052353">
    <property type="entry name" value="Benzoxazolinone_Detox_Enz"/>
</dbReference>
<comment type="caution">
    <text evidence="2">The sequence shown here is derived from an EMBL/GenBank/DDBJ whole genome shotgun (WGS) entry which is preliminary data.</text>
</comment>
<dbReference type="PROSITE" id="PS51340">
    <property type="entry name" value="MOSC"/>
    <property type="match status" value="1"/>
</dbReference>
<dbReference type="Pfam" id="PF03473">
    <property type="entry name" value="MOSC"/>
    <property type="match status" value="1"/>
</dbReference>